<dbReference type="InterPro" id="IPR029032">
    <property type="entry name" value="AhpD-like"/>
</dbReference>
<evidence type="ECO:0000313" key="2">
    <source>
        <dbReference type="EMBL" id="CAA0092639.1"/>
    </source>
</evidence>
<dbReference type="PANTHER" id="PTHR34846">
    <property type="entry name" value="4-CARBOXYMUCONOLACTONE DECARBOXYLASE FAMILY PROTEIN (AFU_ORTHOLOGUE AFUA_6G11590)"/>
    <property type="match status" value="1"/>
</dbReference>
<keyword evidence="3" id="KW-1185">Reference proteome</keyword>
<organism evidence="2 3">
    <name type="scientific">BD1-7 clade bacterium</name>
    <dbReference type="NCBI Taxonomy" id="2029982"/>
    <lineage>
        <taxon>Bacteria</taxon>
        <taxon>Pseudomonadati</taxon>
        <taxon>Pseudomonadota</taxon>
        <taxon>Gammaproteobacteria</taxon>
        <taxon>Cellvibrionales</taxon>
        <taxon>Spongiibacteraceae</taxon>
        <taxon>BD1-7 clade</taxon>
    </lineage>
</organism>
<dbReference type="PANTHER" id="PTHR34846:SF10">
    <property type="entry name" value="CYTOPLASMIC PROTEIN"/>
    <property type="match status" value="1"/>
</dbReference>
<gene>
    <name evidence="2" type="ORF">OPDIPICF_03844</name>
</gene>
<accession>A0A5S9NQD6</accession>
<dbReference type="Pfam" id="PF02627">
    <property type="entry name" value="CMD"/>
    <property type="match status" value="1"/>
</dbReference>
<dbReference type="AlphaFoldDB" id="A0A5S9NQD6"/>
<reference evidence="2 3" key="1">
    <citation type="submission" date="2019-11" db="EMBL/GenBank/DDBJ databases">
        <authorList>
            <person name="Holert J."/>
        </authorList>
    </citation>
    <scope>NUCLEOTIDE SEQUENCE [LARGE SCALE GENOMIC DNA]</scope>
    <source>
        <strain evidence="2">SB11_3</strain>
    </source>
</reference>
<dbReference type="InterPro" id="IPR004675">
    <property type="entry name" value="AhpD_core"/>
</dbReference>
<proteinExistence type="predicted"/>
<sequence length="156" mass="17586">MNLRANYLDLAPKAIQILMNQEGYLRKQFCMSKTVTMPTWELVKLRVSQINQCAFCIDMHSKDALSQGETQARIIGLSAWRDMPLYSELERAAFDWAEHLTSGKPVDDESYQNVVAVLGEQAVVDLTIATNAINSWNRIAKTFKPEVGSYKPQSTA</sequence>
<dbReference type="OrthoDB" id="9801997at2"/>
<dbReference type="SUPFAM" id="SSF69118">
    <property type="entry name" value="AhpD-like"/>
    <property type="match status" value="1"/>
</dbReference>
<dbReference type="NCBIfam" id="TIGR00778">
    <property type="entry name" value="ahpD_dom"/>
    <property type="match status" value="1"/>
</dbReference>
<name>A0A5S9NQD6_9GAMM</name>
<dbReference type="GO" id="GO:0051920">
    <property type="term" value="F:peroxiredoxin activity"/>
    <property type="evidence" value="ECO:0007669"/>
    <property type="project" value="InterPro"/>
</dbReference>
<feature type="domain" description="Carboxymuconolactone decarboxylase-like" evidence="1">
    <location>
        <begin position="39"/>
        <end position="98"/>
    </location>
</feature>
<protein>
    <recommendedName>
        <fullName evidence="1">Carboxymuconolactone decarboxylase-like domain-containing protein</fullName>
    </recommendedName>
</protein>
<dbReference type="Gene3D" id="1.20.1290.10">
    <property type="entry name" value="AhpD-like"/>
    <property type="match status" value="1"/>
</dbReference>
<dbReference type="EMBL" id="CACSIO010000002">
    <property type="protein sequence ID" value="CAA0092639.1"/>
    <property type="molecule type" value="Genomic_DNA"/>
</dbReference>
<dbReference type="InterPro" id="IPR003779">
    <property type="entry name" value="CMD-like"/>
</dbReference>
<evidence type="ECO:0000313" key="3">
    <source>
        <dbReference type="Proteomes" id="UP000441399"/>
    </source>
</evidence>
<dbReference type="Proteomes" id="UP000441399">
    <property type="component" value="Unassembled WGS sequence"/>
</dbReference>
<evidence type="ECO:0000259" key="1">
    <source>
        <dbReference type="Pfam" id="PF02627"/>
    </source>
</evidence>